<evidence type="ECO:0008006" key="3">
    <source>
        <dbReference type="Google" id="ProtNLM"/>
    </source>
</evidence>
<dbReference type="HOGENOM" id="CLU_908095_0_0_10"/>
<dbReference type="PATRIC" id="fig|1433126.3.peg.396"/>
<reference evidence="1 2" key="1">
    <citation type="journal article" date="2015" name="Genome Announc.">
        <title>Complete Genome Sequence of the Novel Leech Symbiont Mucinivorans hirudinis M3T.</title>
        <authorList>
            <person name="Nelson M.C."/>
            <person name="Bomar L."/>
            <person name="Graf J."/>
        </authorList>
    </citation>
    <scope>NUCLEOTIDE SEQUENCE [LARGE SCALE GENOMIC DNA]</scope>
    <source>
        <strain evidence="2">M3</strain>
    </source>
</reference>
<proteinExistence type="predicted"/>
<dbReference type="Proteomes" id="UP000027616">
    <property type="component" value="Chromosome I"/>
</dbReference>
<dbReference type="AlphaFoldDB" id="A0A060R9N9"/>
<dbReference type="Gene3D" id="3.30.70.1230">
    <property type="entry name" value="Nucleotide cyclase"/>
    <property type="match status" value="1"/>
</dbReference>
<dbReference type="InterPro" id="IPR029787">
    <property type="entry name" value="Nucleotide_cyclase"/>
</dbReference>
<dbReference type="KEGG" id="rbc:BN938_0398"/>
<organism evidence="1 2">
    <name type="scientific">Mucinivorans hirudinis</name>
    <dbReference type="NCBI Taxonomy" id="1433126"/>
    <lineage>
        <taxon>Bacteria</taxon>
        <taxon>Pseudomonadati</taxon>
        <taxon>Bacteroidota</taxon>
        <taxon>Bacteroidia</taxon>
        <taxon>Bacteroidales</taxon>
        <taxon>Rikenellaceae</taxon>
        <taxon>Mucinivorans</taxon>
    </lineage>
</organism>
<dbReference type="eggNOG" id="ENOG5033QBE">
    <property type="taxonomic scope" value="Bacteria"/>
</dbReference>
<name>A0A060R9N9_9BACT</name>
<evidence type="ECO:0000313" key="1">
    <source>
        <dbReference type="EMBL" id="CDN30503.1"/>
    </source>
</evidence>
<sequence length="310" mass="34790">MGHLLRNIKGGVFFVDILGFGALTQNKITLDDADFTAWNIPSHLEKDNQSLAATILVEFRSILMGLEKRYPGVTIAQLSDCAFVWSKNIRDVIIVAHDIMWAALNAGILCRAGLSCGEIIETSEKNRLGRLIAGEAVSNAVKLEGIAKGARIMIDADVYHNLFEYDKAFCNKIYKLFQPVVNPLDFQDYDEFKWYYIPKLDVNTISLSEADETYVLEATKSRLKLAAKLRVHPRFSWNSKGKEGRAQICPTVTFISANEQTIFKISHGFDWSNVCDKRSVSVLESIENQIDRDSANPKHKNGVITLDSPE</sequence>
<protein>
    <recommendedName>
        <fullName evidence="3">Guanylate cyclase domain-containing protein</fullName>
    </recommendedName>
</protein>
<gene>
    <name evidence="1" type="ORF">BN938_0398</name>
</gene>
<keyword evidence="2" id="KW-1185">Reference proteome</keyword>
<dbReference type="STRING" id="1433126.BN938_0398"/>
<dbReference type="SUPFAM" id="SSF55073">
    <property type="entry name" value="Nucleotide cyclase"/>
    <property type="match status" value="1"/>
</dbReference>
<accession>A0A060R9N9</accession>
<dbReference type="OrthoDB" id="8480955at2"/>
<evidence type="ECO:0000313" key="2">
    <source>
        <dbReference type="Proteomes" id="UP000027616"/>
    </source>
</evidence>
<dbReference type="EMBL" id="HG934468">
    <property type="protein sequence ID" value="CDN30503.1"/>
    <property type="molecule type" value="Genomic_DNA"/>
</dbReference>